<dbReference type="PROSITE" id="PS51679">
    <property type="entry name" value="SAM_MT_C5"/>
    <property type="match status" value="1"/>
</dbReference>
<evidence type="ECO:0000256" key="2">
    <source>
        <dbReference type="ARBA" id="ARBA00022679"/>
    </source>
</evidence>
<evidence type="ECO:0000256" key="5">
    <source>
        <dbReference type="RuleBase" id="RU000416"/>
    </source>
</evidence>
<comment type="similarity">
    <text evidence="4 5">Belongs to the class I-like SAM-binding methyltransferase superfamily. C5-methyltransferase family.</text>
</comment>
<dbReference type="EMBL" id="CAUYUJ010018760">
    <property type="protein sequence ID" value="CAK0886130.1"/>
    <property type="molecule type" value="Genomic_DNA"/>
</dbReference>
<comment type="caution">
    <text evidence="7">The sequence shown here is derived from an EMBL/GenBank/DDBJ whole genome shotgun (WGS) entry which is preliminary data.</text>
</comment>
<feature type="region of interest" description="Disordered" evidence="6">
    <location>
        <begin position="1"/>
        <end position="52"/>
    </location>
</feature>
<dbReference type="SUPFAM" id="SSF53335">
    <property type="entry name" value="S-adenosyl-L-methionine-dependent methyltransferases"/>
    <property type="match status" value="1"/>
</dbReference>
<feature type="compositionally biased region" description="Basic and acidic residues" evidence="6">
    <location>
        <begin position="688"/>
        <end position="705"/>
    </location>
</feature>
<feature type="compositionally biased region" description="Acidic residues" evidence="6">
    <location>
        <begin position="706"/>
        <end position="719"/>
    </location>
</feature>
<evidence type="ECO:0008006" key="9">
    <source>
        <dbReference type="Google" id="ProtNLM"/>
    </source>
</evidence>
<accession>A0ABN9WI22</accession>
<keyword evidence="3 4" id="KW-0949">S-adenosyl-L-methionine</keyword>
<protein>
    <recommendedName>
        <fullName evidence="9">DNA (cytosine-5-)-methyltransferase</fullName>
    </recommendedName>
</protein>
<name>A0ABN9WI22_9DINO</name>
<evidence type="ECO:0000313" key="7">
    <source>
        <dbReference type="EMBL" id="CAK0886130.1"/>
    </source>
</evidence>
<feature type="region of interest" description="Disordered" evidence="6">
    <location>
        <begin position="680"/>
        <end position="724"/>
    </location>
</feature>
<dbReference type="InterPro" id="IPR050750">
    <property type="entry name" value="C5-MTase"/>
</dbReference>
<evidence type="ECO:0000256" key="3">
    <source>
        <dbReference type="ARBA" id="ARBA00022691"/>
    </source>
</evidence>
<dbReference type="PANTHER" id="PTHR46098">
    <property type="entry name" value="TRNA (CYTOSINE(38)-C(5))-METHYLTRANSFERASE"/>
    <property type="match status" value="1"/>
</dbReference>
<dbReference type="Proteomes" id="UP001189429">
    <property type="component" value="Unassembled WGS sequence"/>
</dbReference>
<reference evidence="7" key="1">
    <citation type="submission" date="2023-10" db="EMBL/GenBank/DDBJ databases">
        <authorList>
            <person name="Chen Y."/>
            <person name="Shah S."/>
            <person name="Dougan E. K."/>
            <person name="Thang M."/>
            <person name="Chan C."/>
        </authorList>
    </citation>
    <scope>NUCLEOTIDE SEQUENCE [LARGE SCALE GENOMIC DNA]</scope>
</reference>
<feature type="region of interest" description="Disordered" evidence="6">
    <location>
        <begin position="956"/>
        <end position="976"/>
    </location>
</feature>
<keyword evidence="2 4" id="KW-0808">Transferase</keyword>
<dbReference type="Gene3D" id="3.40.50.150">
    <property type="entry name" value="Vaccinia Virus protein VP39"/>
    <property type="match status" value="1"/>
</dbReference>
<evidence type="ECO:0000256" key="4">
    <source>
        <dbReference type="PROSITE-ProRule" id="PRU01016"/>
    </source>
</evidence>
<dbReference type="Pfam" id="PF00145">
    <property type="entry name" value="DNA_methylase"/>
    <property type="match status" value="1"/>
</dbReference>
<dbReference type="PANTHER" id="PTHR46098:SF1">
    <property type="entry name" value="TRNA (CYTOSINE(38)-C(5))-METHYLTRANSFERASE"/>
    <property type="match status" value="1"/>
</dbReference>
<keyword evidence="1 4" id="KW-0489">Methyltransferase</keyword>
<evidence type="ECO:0000256" key="6">
    <source>
        <dbReference type="SAM" id="MobiDB-lite"/>
    </source>
</evidence>
<organism evidence="7 8">
    <name type="scientific">Prorocentrum cordatum</name>
    <dbReference type="NCBI Taxonomy" id="2364126"/>
    <lineage>
        <taxon>Eukaryota</taxon>
        <taxon>Sar</taxon>
        <taxon>Alveolata</taxon>
        <taxon>Dinophyceae</taxon>
        <taxon>Prorocentrales</taxon>
        <taxon>Prorocentraceae</taxon>
        <taxon>Prorocentrum</taxon>
    </lineage>
</organism>
<feature type="active site" evidence="4">
    <location>
        <position position="1152"/>
    </location>
</feature>
<feature type="compositionally biased region" description="Basic and acidic residues" evidence="6">
    <location>
        <begin position="1"/>
        <end position="11"/>
    </location>
</feature>
<feature type="compositionally biased region" description="Polar residues" evidence="6">
    <location>
        <begin position="958"/>
        <end position="974"/>
    </location>
</feature>
<dbReference type="NCBIfam" id="TIGR00675">
    <property type="entry name" value="dcm"/>
    <property type="match status" value="1"/>
</dbReference>
<sequence length="1339" mass="147787">MPAKAAKREQKGAASAPPPMKRAKAKAKQPESDPAGSAGGAQPEAPPETNQVVGPTLDIITDALNAIKGSPFFADLEKKMPLTIAQGGRQAPFVKEDCSDALSRGSPYSCGCNLFWQNFFWSSSYRAPVNMGQVREIVNYHLKSPPNVFPMNTVFAVDSSDMGVAEHLGSLQRLSPIEPQLALLMAIADAVKQQAEDSILSKWMQVVLSAPVTFEVVLPGDLRYWRAQNIRQEWIEHGETAQLTVRQWVYDIVGFKAAKEKELEKTLGAKDVSELYEKKMKYARSTEKVKQTFVDNAITVHKRLLSLEASNRCLVWADENLMNKSPWNSLYAMHAVVERASTPNKIDWAMMGLTDHYRMAPRGGQNHQDFINLGEFGVSKLRDYRQSYVEILNMKYDVKNELLFKWLPRTGIPTEHVTLMQEKMNTFDAVRTYVSSYPGGVVDTTWQALISVGGKQSAVSAVTLIEELVYTTEFDSRYRNAVQSKLEVADFLAYESISTRMNEVIEMVRRENNGGHGTTDTPAAAGSGTGTPAAAGADNPAGQMTAVAGDRPAELKNFDKLPEMDKTSWNKFIDKLIRTYVQIVPDQKTAAELETMLRDSALATIKGDPTGLVLYHFDVKQFGEPLTRPELRIAPLRDGPCHRLVRTMLNARAPQGQLAHLRNGEVAVILDGGRRGNATKLLGPWKENTIETKKDTPPSKGRGCDEPDDDDDKEDDDNSDAEKKAGFKASIIQLAYTEESLKKRRNRVHGGTGSLQQVEWVHMLAHSRISAPERRRKHFEGSTAGDLINGIELPELSKEWHVTWKDKKAIYGKRNLIAVGGKTEGIQGEAERKTDSTVVPISYHGMPLVFYKELLHMFFVKCVLDMTPLNAKFAWACLEERVAYVGVAFAKEHMEKIYLHLAELVKSAMADPGSKLFNKEYAKAVGKEVAPTPKVLFRVLVKAFGLRRLRHRHRSSLPTSSCGRRGLSGNSPTAASCGRGWRPLPQLTADLELRAPPQLTADLELRSAVSCGALGDLPDRPLLPQLEVGSELRSAASCGGGYRSSLLSANCATDLSYRSSRSAVSCGGGGAGGGDSGGVLKLGSDFSGVETASVAMKRMGISHSLEFVSESDSACMSVIKKNHQPAHAFSNILERTAAEETYADVYVWTPPCQDFSAGGKQEGVSGERRTGDLIKKSMQFITNKRPRLTIFENVPTLMAKKFARILKGIEEAQKKLGYVVHVKKLNSKDFGVPQSRERVYVVGVRQDSEMHPFTWPQKQATPPATSILEPKRATDVAGRLPSSERSRDRYKAAYKKVCKKKTGVDPRVTPVMVDIDCSERFATHGINIARTLTKTRGQN</sequence>
<gene>
    <name evidence="7" type="ORF">PCOR1329_LOCUS67551</name>
</gene>
<keyword evidence="8" id="KW-1185">Reference proteome</keyword>
<evidence type="ECO:0000256" key="1">
    <source>
        <dbReference type="ARBA" id="ARBA00022603"/>
    </source>
</evidence>
<proteinExistence type="inferred from homology"/>
<feature type="compositionally biased region" description="Low complexity" evidence="6">
    <location>
        <begin position="518"/>
        <end position="540"/>
    </location>
</feature>
<evidence type="ECO:0000313" key="8">
    <source>
        <dbReference type="Proteomes" id="UP001189429"/>
    </source>
</evidence>
<dbReference type="InterPro" id="IPR001525">
    <property type="entry name" value="C5_MeTfrase"/>
</dbReference>
<dbReference type="PRINTS" id="PR00105">
    <property type="entry name" value="C5METTRFRASE"/>
</dbReference>
<feature type="region of interest" description="Disordered" evidence="6">
    <location>
        <begin position="512"/>
        <end position="540"/>
    </location>
</feature>
<dbReference type="InterPro" id="IPR029063">
    <property type="entry name" value="SAM-dependent_MTases_sf"/>
</dbReference>